<evidence type="ECO:0000256" key="1">
    <source>
        <dbReference type="ARBA" id="ARBA00006700"/>
    </source>
</evidence>
<dbReference type="GO" id="GO:0019843">
    <property type="term" value="F:rRNA binding"/>
    <property type="evidence" value="ECO:0007669"/>
    <property type="project" value="UniProtKB-UniRule"/>
</dbReference>
<keyword evidence="5 6" id="KW-0687">Ribonucleoprotein</keyword>
<organism evidence="7 8">
    <name type="scientific">Candidatus Egerieisoma faecipullorum</name>
    <dbReference type="NCBI Taxonomy" id="2840963"/>
    <lineage>
        <taxon>Bacteria</taxon>
        <taxon>Bacillati</taxon>
        <taxon>Bacillota</taxon>
        <taxon>Clostridia</taxon>
        <taxon>Eubacteriales</taxon>
        <taxon>Clostridiaceae</taxon>
        <taxon>Clostridiaceae incertae sedis</taxon>
        <taxon>Candidatus Egerieisoma</taxon>
    </lineage>
</organism>
<keyword evidence="2 6" id="KW-0699">rRNA-binding</keyword>
<dbReference type="GO" id="GO:1990904">
    <property type="term" value="C:ribonucleoprotein complex"/>
    <property type="evidence" value="ECO:0007669"/>
    <property type="project" value="UniProtKB-KW"/>
</dbReference>
<comment type="similarity">
    <text evidence="1 6">Belongs to the universal ribosomal protein uL23 family.</text>
</comment>
<dbReference type="Proteomes" id="UP000824089">
    <property type="component" value="Unassembled WGS sequence"/>
</dbReference>
<comment type="caution">
    <text evidence="7">The sequence shown here is derived from an EMBL/GenBank/DDBJ whole genome shotgun (WGS) entry which is preliminary data.</text>
</comment>
<keyword evidence="3 6" id="KW-0694">RNA-binding</keyword>
<gene>
    <name evidence="6 7" type="primary">rplW</name>
    <name evidence="7" type="ORF">IAD50_01850</name>
</gene>
<dbReference type="PANTHER" id="PTHR11620">
    <property type="entry name" value="60S RIBOSOMAL PROTEIN L23A"/>
    <property type="match status" value="1"/>
</dbReference>
<dbReference type="SUPFAM" id="SSF54189">
    <property type="entry name" value="Ribosomal proteins S24e, L23 and L15e"/>
    <property type="match status" value="1"/>
</dbReference>
<dbReference type="InterPro" id="IPR012678">
    <property type="entry name" value="Ribosomal_uL23/eL15/eS24_sf"/>
</dbReference>
<keyword evidence="4 6" id="KW-0689">Ribosomal protein</keyword>
<dbReference type="GO" id="GO:0006412">
    <property type="term" value="P:translation"/>
    <property type="evidence" value="ECO:0007669"/>
    <property type="project" value="UniProtKB-UniRule"/>
</dbReference>
<dbReference type="AlphaFoldDB" id="A0A9D1I8P2"/>
<accession>A0A9D1I8P2</accession>
<dbReference type="InterPro" id="IPR013025">
    <property type="entry name" value="Ribosomal_uL23-like"/>
</dbReference>
<evidence type="ECO:0000256" key="4">
    <source>
        <dbReference type="ARBA" id="ARBA00022980"/>
    </source>
</evidence>
<dbReference type="HAMAP" id="MF_01369_B">
    <property type="entry name" value="Ribosomal_uL23_B"/>
    <property type="match status" value="1"/>
</dbReference>
<comment type="function">
    <text evidence="6">One of the early assembly proteins it binds 23S rRNA. One of the proteins that surrounds the polypeptide exit tunnel on the outside of the ribosome. Forms the main docking site for trigger factor binding to the ribosome.</text>
</comment>
<evidence type="ECO:0000313" key="7">
    <source>
        <dbReference type="EMBL" id="HIU29020.1"/>
    </source>
</evidence>
<dbReference type="NCBIfam" id="NF004363">
    <property type="entry name" value="PRK05738.2-4"/>
    <property type="match status" value="1"/>
</dbReference>
<evidence type="ECO:0000313" key="8">
    <source>
        <dbReference type="Proteomes" id="UP000824089"/>
    </source>
</evidence>
<dbReference type="Pfam" id="PF00276">
    <property type="entry name" value="Ribosomal_L23"/>
    <property type="match status" value="1"/>
</dbReference>
<evidence type="ECO:0000256" key="3">
    <source>
        <dbReference type="ARBA" id="ARBA00022884"/>
    </source>
</evidence>
<dbReference type="EMBL" id="DVMM01000035">
    <property type="protein sequence ID" value="HIU29020.1"/>
    <property type="molecule type" value="Genomic_DNA"/>
</dbReference>
<evidence type="ECO:0000256" key="5">
    <source>
        <dbReference type="ARBA" id="ARBA00023274"/>
    </source>
</evidence>
<protein>
    <recommendedName>
        <fullName evidence="6">Large ribosomal subunit protein uL23</fullName>
    </recommendedName>
</protein>
<name>A0A9D1I8P2_9CLOT</name>
<comment type="subunit">
    <text evidence="6">Part of the 50S ribosomal subunit. Contacts protein L29, and trigger factor when it is bound to the ribosome.</text>
</comment>
<evidence type="ECO:0000256" key="2">
    <source>
        <dbReference type="ARBA" id="ARBA00022730"/>
    </source>
</evidence>
<evidence type="ECO:0000256" key="6">
    <source>
        <dbReference type="HAMAP-Rule" id="MF_01369"/>
    </source>
</evidence>
<reference evidence="7" key="2">
    <citation type="journal article" date="2021" name="PeerJ">
        <title>Extensive microbial diversity within the chicken gut microbiome revealed by metagenomics and culture.</title>
        <authorList>
            <person name="Gilroy R."/>
            <person name="Ravi A."/>
            <person name="Getino M."/>
            <person name="Pursley I."/>
            <person name="Horton D.L."/>
            <person name="Alikhan N.F."/>
            <person name="Baker D."/>
            <person name="Gharbi K."/>
            <person name="Hall N."/>
            <person name="Watson M."/>
            <person name="Adriaenssens E.M."/>
            <person name="Foster-Nyarko E."/>
            <person name="Jarju S."/>
            <person name="Secka A."/>
            <person name="Antonio M."/>
            <person name="Oren A."/>
            <person name="Chaudhuri R.R."/>
            <person name="La Ragione R."/>
            <person name="Hildebrand F."/>
            <person name="Pallen M.J."/>
        </authorList>
    </citation>
    <scope>NUCLEOTIDE SEQUENCE</scope>
    <source>
        <strain evidence="7">CHK195-4489</strain>
    </source>
</reference>
<dbReference type="GO" id="GO:0003735">
    <property type="term" value="F:structural constituent of ribosome"/>
    <property type="evidence" value="ECO:0007669"/>
    <property type="project" value="InterPro"/>
</dbReference>
<dbReference type="FunFam" id="3.30.70.330:FF:000001">
    <property type="entry name" value="50S ribosomal protein L23"/>
    <property type="match status" value="1"/>
</dbReference>
<reference evidence="7" key="1">
    <citation type="submission" date="2020-10" db="EMBL/GenBank/DDBJ databases">
        <authorList>
            <person name="Gilroy R."/>
        </authorList>
    </citation>
    <scope>NUCLEOTIDE SEQUENCE</scope>
    <source>
        <strain evidence="7">CHK195-4489</strain>
    </source>
</reference>
<dbReference type="Gene3D" id="3.30.70.330">
    <property type="match status" value="1"/>
</dbReference>
<sequence>MNEFDIIIRPHITEKSTDAAANGKYTFVVDLNATKIDIKKAIEKIFEVKVLAVNTMRYDGKKRSRRQASGMAVGYTAKWKKAIVTIDTDPKPVEYTVNGEKKTKKYKNAIEDFGFVQ</sequence>
<proteinExistence type="inferred from homology"/>
<dbReference type="GO" id="GO:0005840">
    <property type="term" value="C:ribosome"/>
    <property type="evidence" value="ECO:0007669"/>
    <property type="project" value="UniProtKB-KW"/>
</dbReference>
<dbReference type="InterPro" id="IPR012677">
    <property type="entry name" value="Nucleotide-bd_a/b_plait_sf"/>
</dbReference>